<accession>A0A6S6TTP6</accession>
<gene>
    <name evidence="1" type="ORF">HELGO_WM55762</name>
</gene>
<evidence type="ECO:0000313" key="1">
    <source>
        <dbReference type="EMBL" id="CAA6818029.1"/>
    </source>
</evidence>
<sequence length="96" mass="11346">MKEDVELDIKLNKTLLVQARYNEINNYDIPKLFSKDIEGKVVPSAKKLSEHKQLKNIIIKLLLKALDNDKLNYAEEIQIKDVLRDCYNWTEKKKED</sequence>
<organism evidence="1">
    <name type="scientific">uncultured Sulfurovum sp</name>
    <dbReference type="NCBI Taxonomy" id="269237"/>
    <lineage>
        <taxon>Bacteria</taxon>
        <taxon>Pseudomonadati</taxon>
        <taxon>Campylobacterota</taxon>
        <taxon>Epsilonproteobacteria</taxon>
        <taxon>Campylobacterales</taxon>
        <taxon>Sulfurovaceae</taxon>
        <taxon>Sulfurovum</taxon>
        <taxon>environmental samples</taxon>
    </lineage>
</organism>
<dbReference type="EMBL" id="CACVAP010000087">
    <property type="protein sequence ID" value="CAA6818029.1"/>
    <property type="molecule type" value="Genomic_DNA"/>
</dbReference>
<protein>
    <submittedName>
        <fullName evidence="1">Uncharacterized protein</fullName>
    </submittedName>
</protein>
<reference evidence="1" key="1">
    <citation type="submission" date="2020-01" db="EMBL/GenBank/DDBJ databases">
        <authorList>
            <person name="Meier V. D."/>
            <person name="Meier V D."/>
        </authorList>
    </citation>
    <scope>NUCLEOTIDE SEQUENCE</scope>
    <source>
        <strain evidence="1">HLG_WM_MAG_06</strain>
    </source>
</reference>
<name>A0A6S6TTP6_9BACT</name>
<proteinExistence type="predicted"/>
<dbReference type="AlphaFoldDB" id="A0A6S6TTP6"/>